<organism evidence="1 2">
    <name type="scientific">Elysia crispata</name>
    <name type="common">lettuce slug</name>
    <dbReference type="NCBI Taxonomy" id="231223"/>
    <lineage>
        <taxon>Eukaryota</taxon>
        <taxon>Metazoa</taxon>
        <taxon>Spiralia</taxon>
        <taxon>Lophotrochozoa</taxon>
        <taxon>Mollusca</taxon>
        <taxon>Gastropoda</taxon>
        <taxon>Heterobranchia</taxon>
        <taxon>Euthyneura</taxon>
        <taxon>Panpulmonata</taxon>
        <taxon>Sacoglossa</taxon>
        <taxon>Placobranchoidea</taxon>
        <taxon>Plakobranchidae</taxon>
        <taxon>Elysia</taxon>
    </lineage>
</organism>
<name>A0AAE1DN98_9GAST</name>
<gene>
    <name evidence="1" type="ORF">RRG08_046797</name>
</gene>
<sequence length="90" mass="10691">MQVDIQGRSPLSRCRLSRAGCDKQRNTEEAFVTVKIALCLVWDRHLETGKHRHVRHLHYIWGLCILHKLELIRLSNGDQPRFIPWVYFEV</sequence>
<dbReference type="AlphaFoldDB" id="A0AAE1DN98"/>
<accession>A0AAE1DN98</accession>
<keyword evidence="2" id="KW-1185">Reference proteome</keyword>
<reference evidence="1" key="1">
    <citation type="journal article" date="2023" name="G3 (Bethesda)">
        <title>A reference genome for the long-term kleptoplast-retaining sea slug Elysia crispata morphotype clarki.</title>
        <authorList>
            <person name="Eastman K.E."/>
            <person name="Pendleton A.L."/>
            <person name="Shaikh M.A."/>
            <person name="Suttiyut T."/>
            <person name="Ogas R."/>
            <person name="Tomko P."/>
            <person name="Gavelis G."/>
            <person name="Widhalm J.R."/>
            <person name="Wisecaver J.H."/>
        </authorList>
    </citation>
    <scope>NUCLEOTIDE SEQUENCE</scope>
    <source>
        <strain evidence="1">ECLA1</strain>
    </source>
</reference>
<protein>
    <submittedName>
        <fullName evidence="1">Uncharacterized protein</fullName>
    </submittedName>
</protein>
<dbReference type="Proteomes" id="UP001283361">
    <property type="component" value="Unassembled WGS sequence"/>
</dbReference>
<comment type="caution">
    <text evidence="1">The sequence shown here is derived from an EMBL/GenBank/DDBJ whole genome shotgun (WGS) entry which is preliminary data.</text>
</comment>
<evidence type="ECO:0000313" key="1">
    <source>
        <dbReference type="EMBL" id="KAK3776130.1"/>
    </source>
</evidence>
<proteinExistence type="predicted"/>
<dbReference type="EMBL" id="JAWDGP010003248">
    <property type="protein sequence ID" value="KAK3776130.1"/>
    <property type="molecule type" value="Genomic_DNA"/>
</dbReference>
<evidence type="ECO:0000313" key="2">
    <source>
        <dbReference type="Proteomes" id="UP001283361"/>
    </source>
</evidence>